<evidence type="ECO:0000256" key="2">
    <source>
        <dbReference type="SAM" id="SignalP"/>
    </source>
</evidence>
<proteinExistence type="predicted"/>
<name>A0A2S4WFF8_9BASI</name>
<reference evidence="4" key="2">
    <citation type="journal article" date="2018" name="BMC Genomics">
        <title>Genomic insights into host adaptation between the wheat stripe rust pathogen (Puccinia striiformis f. sp. tritici) and the barley stripe rust pathogen (Puccinia striiformis f. sp. hordei).</title>
        <authorList>
            <person name="Xia C."/>
            <person name="Wang M."/>
            <person name="Yin C."/>
            <person name="Cornejo O.E."/>
            <person name="Hulbert S.H."/>
            <person name="Chen X."/>
        </authorList>
    </citation>
    <scope>NUCLEOTIDE SEQUENCE [LARGE SCALE GENOMIC DNA]</scope>
    <source>
        <strain evidence="4">93TX-2</strain>
    </source>
</reference>
<gene>
    <name evidence="3" type="ORF">PSHT_03478</name>
</gene>
<dbReference type="Proteomes" id="UP000238274">
    <property type="component" value="Unassembled WGS sequence"/>
</dbReference>
<feature type="chain" id="PRO_5015472237" evidence="2">
    <location>
        <begin position="25"/>
        <end position="250"/>
    </location>
</feature>
<reference evidence="4" key="3">
    <citation type="journal article" date="2018" name="Mol. Plant Microbe Interact.">
        <title>Genome sequence resources for the wheat stripe rust pathogen (Puccinia striiformis f. sp. tritici) and the barley stripe rust pathogen (Puccinia striiformis f. sp. hordei).</title>
        <authorList>
            <person name="Xia C."/>
            <person name="Wang M."/>
            <person name="Yin C."/>
            <person name="Cornejo O.E."/>
            <person name="Hulbert S.H."/>
            <person name="Chen X."/>
        </authorList>
    </citation>
    <scope>NUCLEOTIDE SEQUENCE [LARGE SCALE GENOMIC DNA]</scope>
    <source>
        <strain evidence="4">93TX-2</strain>
    </source>
</reference>
<evidence type="ECO:0000313" key="3">
    <source>
        <dbReference type="EMBL" id="POW20447.1"/>
    </source>
</evidence>
<protein>
    <submittedName>
        <fullName evidence="3">Uncharacterized protein</fullName>
    </submittedName>
</protein>
<sequence length="250" mass="28790">MVLSNRAFFCIVLHAIGTARLSLSTEDIELPGVIQKSLNVTAMRPSQRTIELEGLDQNAQARGRNDHEHVNIPQGLEESKHEMERIIKERNEIVYLTDHLRPSCQEELFLGVELDHLIRASGHPRRKLRQLGAMEPFHRARFHGLNKMSADSREPVDTTSQTSRSSRRATKGRKLSILKSHWKTLTSYKPYARRAGSRDNPVLQRFDRLELLISTDEPTSRLTFKPLLADKSKKQKQYLKLFCGKKNSNW</sequence>
<evidence type="ECO:0000256" key="1">
    <source>
        <dbReference type="SAM" id="MobiDB-lite"/>
    </source>
</evidence>
<feature type="region of interest" description="Disordered" evidence="1">
    <location>
        <begin position="145"/>
        <end position="173"/>
    </location>
</feature>
<organism evidence="3 4">
    <name type="scientific">Puccinia striiformis</name>
    <dbReference type="NCBI Taxonomy" id="27350"/>
    <lineage>
        <taxon>Eukaryota</taxon>
        <taxon>Fungi</taxon>
        <taxon>Dikarya</taxon>
        <taxon>Basidiomycota</taxon>
        <taxon>Pucciniomycotina</taxon>
        <taxon>Pucciniomycetes</taxon>
        <taxon>Pucciniales</taxon>
        <taxon>Pucciniaceae</taxon>
        <taxon>Puccinia</taxon>
    </lineage>
</organism>
<dbReference type="VEuPathDB" id="FungiDB:PSTT_02267"/>
<keyword evidence="4" id="KW-1185">Reference proteome</keyword>
<dbReference type="AlphaFoldDB" id="A0A2S4WFF8"/>
<keyword evidence="2" id="KW-0732">Signal</keyword>
<comment type="caution">
    <text evidence="3">The sequence shown here is derived from an EMBL/GenBank/DDBJ whole genome shotgun (WGS) entry which is preliminary data.</text>
</comment>
<feature type="signal peptide" evidence="2">
    <location>
        <begin position="1"/>
        <end position="24"/>
    </location>
</feature>
<feature type="non-terminal residue" evidence="3">
    <location>
        <position position="250"/>
    </location>
</feature>
<evidence type="ECO:0000313" key="4">
    <source>
        <dbReference type="Proteomes" id="UP000238274"/>
    </source>
</evidence>
<reference evidence="3 4" key="1">
    <citation type="submission" date="2017-12" db="EMBL/GenBank/DDBJ databases">
        <title>Gene loss provides genomic basis for host adaptation in cereal stripe rust fungi.</title>
        <authorList>
            <person name="Xia C."/>
        </authorList>
    </citation>
    <scope>NUCLEOTIDE SEQUENCE [LARGE SCALE GENOMIC DNA]</scope>
    <source>
        <strain evidence="3 4">93TX-2</strain>
    </source>
</reference>
<accession>A0A2S4WFF8</accession>
<dbReference type="EMBL" id="PKSM01000033">
    <property type="protein sequence ID" value="POW20447.1"/>
    <property type="molecule type" value="Genomic_DNA"/>
</dbReference>
<dbReference type="VEuPathDB" id="FungiDB:PSHT_03478"/>